<protein>
    <submittedName>
        <fullName evidence="2">Uncharacterized protein</fullName>
    </submittedName>
</protein>
<dbReference type="EMBL" id="JBDZYD010000010">
    <property type="protein sequence ID" value="MEQ0562571.1"/>
    <property type="molecule type" value="Genomic_DNA"/>
</dbReference>
<proteinExistence type="predicted"/>
<evidence type="ECO:0000313" key="3">
    <source>
        <dbReference type="Proteomes" id="UP001440984"/>
    </source>
</evidence>
<dbReference type="EMBL" id="JBDZYD010000007">
    <property type="protein sequence ID" value="MEQ0561505.1"/>
    <property type="molecule type" value="Genomic_DNA"/>
</dbReference>
<keyword evidence="3" id="KW-1185">Reference proteome</keyword>
<gene>
    <name evidence="1" type="ORF">ABJI51_20660</name>
    <name evidence="2" type="ORF">ABJI51_26120</name>
</gene>
<dbReference type="Proteomes" id="UP001440984">
    <property type="component" value="Unassembled WGS sequence"/>
</dbReference>
<dbReference type="RefSeq" id="WP_348952764.1">
    <property type="nucleotide sequence ID" value="NZ_JBDZYD010000007.1"/>
</dbReference>
<evidence type="ECO:0000313" key="1">
    <source>
        <dbReference type="EMBL" id="MEQ0561505.1"/>
    </source>
</evidence>
<organism evidence="2 3">
    <name type="scientific">Amycolatopsis melonis</name>
    <dbReference type="NCBI Taxonomy" id="3156488"/>
    <lineage>
        <taxon>Bacteria</taxon>
        <taxon>Bacillati</taxon>
        <taxon>Actinomycetota</taxon>
        <taxon>Actinomycetes</taxon>
        <taxon>Pseudonocardiales</taxon>
        <taxon>Pseudonocardiaceae</taxon>
        <taxon>Amycolatopsis</taxon>
    </lineage>
</organism>
<reference evidence="2 3" key="1">
    <citation type="submission" date="2024-05" db="EMBL/GenBank/DDBJ databases">
        <authorList>
            <person name="Zhao H."/>
            <person name="Xu Y."/>
            <person name="Lin S."/>
            <person name="Spain J.C."/>
            <person name="Zhou N.-Y."/>
        </authorList>
    </citation>
    <scope>NUCLEOTIDE SEQUENCE [LARGE SCALE GENOMIC DNA]</scope>
    <source>
        <strain evidence="2 3">NEAU-NG30</strain>
    </source>
</reference>
<name>A0ABV0LJU0_9PSEU</name>
<evidence type="ECO:0000313" key="2">
    <source>
        <dbReference type="EMBL" id="MEQ0562571.1"/>
    </source>
</evidence>
<comment type="caution">
    <text evidence="2">The sequence shown here is derived from an EMBL/GenBank/DDBJ whole genome shotgun (WGS) entry which is preliminary data.</text>
</comment>
<accession>A0ABV0LJU0</accession>
<sequence>MGTRPVPPGDVGAAARPPAALPQAADLSLADPIGAGSQSRPYLRPGEQPQWATYGRVLAFAVRGLTPEGQPDKSLLRKIGSGAAGIAGDFLFEAIAGGDDGGSDKPPPPQVIAFGDRAGVLAHEFLRGIPLRAAIERLWVLTPARLLVLDALVPPPEPAPEPAKSVLGKAIGFGRGVAKFGKDVAEIFTDRTRTYGTNREGEPIGLREFVPVAELPGARIARVERAKRGRKPVLRVSLVDGSGLDFAEERWPVKLAAKTAAKDDEIIRRELGGYWLRPGEVLRLGCAPHYAHVGLSLGGVRHAPYVPARETPKLTSGPGRWPLPTAEVADEDWADDPALGYWVTAGDPGQLAVRLADHFAGGAGHARLTWTNQRLAVVYPTSLLEGATGGPFTTAEEFDARVVARLDAVPGGVSFPPSPSIRFGFTDGSAVFLRDALAGMKVSRALG</sequence>